<protein>
    <submittedName>
        <fullName evidence="1">Uncharacterized protein</fullName>
    </submittedName>
</protein>
<reference evidence="1 2" key="1">
    <citation type="submission" date="2018-10" db="EMBL/GenBank/DDBJ databases">
        <title>Fifty Aureobasidium pullulans genomes reveal a recombining polyextremotolerant generalist.</title>
        <authorList>
            <person name="Gostincar C."/>
            <person name="Turk M."/>
            <person name="Zajc J."/>
            <person name="Gunde-Cimerman N."/>
        </authorList>
    </citation>
    <scope>NUCLEOTIDE SEQUENCE [LARGE SCALE GENOMIC DNA]</scope>
    <source>
        <strain evidence="1 2">EXF-6604</strain>
    </source>
</reference>
<evidence type="ECO:0000313" key="2">
    <source>
        <dbReference type="Proteomes" id="UP000306584"/>
    </source>
</evidence>
<sequence>MTTGNPNAPNDLTKQLCSFKWDEAASKAAIRVEKIPGELDLGLTKLCVVRGVRYHDGFGKEPHGVLPLFTRALNVSSIMSGRISEIDDHEDETPYCNWHPQIASESTYRELVRKYPHMVY</sequence>
<proteinExistence type="predicted"/>
<organism evidence="1 2">
    <name type="scientific">Aureobasidium pullulans</name>
    <name type="common">Black yeast</name>
    <name type="synonym">Pullularia pullulans</name>
    <dbReference type="NCBI Taxonomy" id="5580"/>
    <lineage>
        <taxon>Eukaryota</taxon>
        <taxon>Fungi</taxon>
        <taxon>Dikarya</taxon>
        <taxon>Ascomycota</taxon>
        <taxon>Pezizomycotina</taxon>
        <taxon>Dothideomycetes</taxon>
        <taxon>Dothideomycetidae</taxon>
        <taxon>Dothideales</taxon>
        <taxon>Saccotheciaceae</taxon>
        <taxon>Aureobasidium</taxon>
    </lineage>
</organism>
<gene>
    <name evidence="1" type="ORF">D6D01_05007</name>
</gene>
<evidence type="ECO:0000313" key="1">
    <source>
        <dbReference type="EMBL" id="THY25666.1"/>
    </source>
</evidence>
<name>A0A4S9L8W7_AURPU</name>
<accession>A0A4S9L8W7</accession>
<dbReference type="EMBL" id="QZBD01000178">
    <property type="protein sequence ID" value="THY25666.1"/>
    <property type="molecule type" value="Genomic_DNA"/>
</dbReference>
<comment type="caution">
    <text evidence="1">The sequence shown here is derived from an EMBL/GenBank/DDBJ whole genome shotgun (WGS) entry which is preliminary data.</text>
</comment>
<dbReference type="AlphaFoldDB" id="A0A4S9L8W7"/>
<dbReference type="Proteomes" id="UP000306584">
    <property type="component" value="Unassembled WGS sequence"/>
</dbReference>